<dbReference type="eggNOG" id="COG0232">
    <property type="taxonomic scope" value="Bacteria"/>
</dbReference>
<dbReference type="OrthoDB" id="9803619at2"/>
<gene>
    <name evidence="3" type="ordered locus">M5M_06145</name>
</gene>
<dbReference type="EMBL" id="CP003746">
    <property type="protein sequence ID" value="AFU98424.2"/>
    <property type="molecule type" value="Genomic_DNA"/>
</dbReference>
<evidence type="ECO:0000313" key="3">
    <source>
        <dbReference type="EMBL" id="AFU98424.2"/>
    </source>
</evidence>
<dbReference type="InterPro" id="IPR026875">
    <property type="entry name" value="PHydrolase_assoc_dom"/>
</dbReference>
<dbReference type="GO" id="GO:0008832">
    <property type="term" value="F:dGTPase activity"/>
    <property type="evidence" value="ECO:0007669"/>
    <property type="project" value="TreeGrafter"/>
</dbReference>
<sequence>MKLVNVKRLRPSTSLLSRSSRQEIESDRGRVLFSAPLRRLQRKAQVFSLESNAAVRSRLTHSMEVSHVGRYIVQKVREKALVDQRNEFAEQCLEIETIVETACLLHDIGNPPFGHLGEKAIQNWFKSNAKKLYAIATNGGQLDAASGHYLDFVNFDGNPQGVRICVSLQGLPGNYGFNLTYSLLGAILKYPKSSSDCMQQYSKIGVFQTELDAIKSVWREEGLVWGERNKLVYLMEAADDIAYSLSDIEDGIEKKIVDERSVLEQFESRFADENIAEYRKMAESALKGGVTSPFVSFRTSMINSLVGSAAGAFYKILDEENVVKKSLLAGSDEEKVLKIIGDFCKENLYRSPEAEDIEIAGYNIVHGLLEKFSVLLELSECQFSRLVEQSKGPDLCRRMFSKLPNSLVDQYRYAVKMDGQNEWYHRVRLVIDYVCGMTDDFSLKVYRLLHGISVETI</sequence>
<dbReference type="HOGENOM" id="CLU_028163_2_1_6"/>
<evidence type="ECO:0000313" key="4">
    <source>
        <dbReference type="Proteomes" id="UP000000466"/>
    </source>
</evidence>
<proteinExistence type="predicted"/>
<dbReference type="PANTHER" id="PTHR11373:SF32">
    <property type="entry name" value="DEOXYGUANOSINETRIPHOSPHATE TRIPHOSPHOHYDROLASE"/>
    <property type="match status" value="1"/>
</dbReference>
<dbReference type="Pfam" id="PF13286">
    <property type="entry name" value="HD_assoc"/>
    <property type="match status" value="1"/>
</dbReference>
<dbReference type="AlphaFoldDB" id="K4KH40"/>
<dbReference type="GO" id="GO:0006203">
    <property type="term" value="P:dGTP catabolic process"/>
    <property type="evidence" value="ECO:0007669"/>
    <property type="project" value="TreeGrafter"/>
</dbReference>
<dbReference type="InterPro" id="IPR006674">
    <property type="entry name" value="HD_domain"/>
</dbReference>
<organism evidence="3 4">
    <name type="scientific">Simiduia agarivorans (strain DSM 21679 / JCM 13881 / BCRC 17597 / SA1)</name>
    <dbReference type="NCBI Taxonomy" id="1117647"/>
    <lineage>
        <taxon>Bacteria</taxon>
        <taxon>Pseudomonadati</taxon>
        <taxon>Pseudomonadota</taxon>
        <taxon>Gammaproteobacteria</taxon>
        <taxon>Cellvibrionales</taxon>
        <taxon>Cellvibrionaceae</taxon>
        <taxon>Simiduia</taxon>
    </lineage>
</organism>
<dbReference type="NCBIfam" id="TIGR01353">
    <property type="entry name" value="dGTP_triPase"/>
    <property type="match status" value="1"/>
</dbReference>
<dbReference type="InterPro" id="IPR027432">
    <property type="entry name" value="dGTP_triphosphohydrolase_C"/>
</dbReference>
<dbReference type="STRING" id="1117647.M5M_06145"/>
<keyword evidence="4" id="KW-1185">Reference proteome</keyword>
<dbReference type="CDD" id="cd00077">
    <property type="entry name" value="HDc"/>
    <property type="match status" value="1"/>
</dbReference>
<reference evidence="3 4" key="1">
    <citation type="journal article" date="2013" name="Genome Announc.">
        <title>Complete genome sequence of Simiduia agarivorans SA1(T), a marine bacterium able to degrade a variety of polysaccharides.</title>
        <authorList>
            <person name="Lin S.Y."/>
            <person name="Shieh W.Y."/>
            <person name="Chen J.S."/>
            <person name="Tang S.L."/>
        </authorList>
    </citation>
    <scope>NUCLEOTIDE SEQUENCE [LARGE SCALE GENOMIC DNA]</scope>
    <source>
        <strain evidence="4">DSM 21679 / JCM 13881 / BCRC 17597 / SA1</strain>
    </source>
</reference>
<dbReference type="InterPro" id="IPR003607">
    <property type="entry name" value="HD/PDEase_dom"/>
</dbReference>
<dbReference type="SUPFAM" id="SSF109604">
    <property type="entry name" value="HD-domain/PDEase-like"/>
    <property type="match status" value="1"/>
</dbReference>
<dbReference type="Gene3D" id="1.10.3210.10">
    <property type="entry name" value="Hypothetical protein af1432"/>
    <property type="match status" value="1"/>
</dbReference>
<dbReference type="Gene3D" id="1.10.3550.10">
    <property type="entry name" value="eoxyguanosinetriphosphate triphosphohydrolase domain-like"/>
    <property type="match status" value="1"/>
</dbReference>
<dbReference type="InterPro" id="IPR050135">
    <property type="entry name" value="dGTPase-like"/>
</dbReference>
<keyword evidence="1" id="KW-0378">Hydrolase</keyword>
<dbReference type="RefSeq" id="WP_016389260.1">
    <property type="nucleotide sequence ID" value="NC_018868.3"/>
</dbReference>
<protein>
    <submittedName>
        <fullName evidence="3">Deoxyguanosinetriphosphate triphosphohydrolase</fullName>
    </submittedName>
</protein>
<dbReference type="PANTHER" id="PTHR11373">
    <property type="entry name" value="DEOXYNUCLEOSIDE TRIPHOSPHATE TRIPHOSPHOHYDROLASE"/>
    <property type="match status" value="1"/>
</dbReference>
<dbReference type="KEGG" id="saga:M5M_06145"/>
<dbReference type="SMART" id="SM00471">
    <property type="entry name" value="HDc"/>
    <property type="match status" value="1"/>
</dbReference>
<name>K4KH40_SIMAS</name>
<dbReference type="Gene3D" id="1.10.3410.10">
    <property type="entry name" value="putative deoxyguanosinetriphosphate triphosphohydrolase like domain"/>
    <property type="match status" value="1"/>
</dbReference>
<evidence type="ECO:0000259" key="2">
    <source>
        <dbReference type="PROSITE" id="PS51831"/>
    </source>
</evidence>
<dbReference type="PROSITE" id="PS51831">
    <property type="entry name" value="HD"/>
    <property type="match status" value="1"/>
</dbReference>
<accession>K4KH40</accession>
<evidence type="ECO:0000256" key="1">
    <source>
        <dbReference type="ARBA" id="ARBA00022801"/>
    </source>
</evidence>
<dbReference type="Pfam" id="PF01966">
    <property type="entry name" value="HD"/>
    <property type="match status" value="1"/>
</dbReference>
<feature type="domain" description="HD" evidence="2">
    <location>
        <begin position="58"/>
        <end position="244"/>
    </location>
</feature>
<dbReference type="InterPro" id="IPR023293">
    <property type="entry name" value="dGTP_triP_hydro_central_sf"/>
</dbReference>
<dbReference type="InterPro" id="IPR006261">
    <property type="entry name" value="dGTPase"/>
</dbReference>
<dbReference type="Proteomes" id="UP000000466">
    <property type="component" value="Chromosome"/>
</dbReference>